<dbReference type="GO" id="GO:0016020">
    <property type="term" value="C:membrane"/>
    <property type="evidence" value="ECO:0007669"/>
    <property type="project" value="UniProtKB-SubCell"/>
</dbReference>
<keyword evidence="4 5" id="KW-0472">Membrane</keyword>
<protein>
    <submittedName>
        <fullName evidence="9">Ligase</fullName>
    </submittedName>
</protein>
<keyword evidence="2 5" id="KW-0812">Transmembrane</keyword>
<dbReference type="InterPro" id="IPR007016">
    <property type="entry name" value="O-antigen_ligase-rel_domated"/>
</dbReference>
<feature type="transmembrane region" description="Helical" evidence="5">
    <location>
        <begin position="15"/>
        <end position="32"/>
    </location>
</feature>
<evidence type="ECO:0000259" key="7">
    <source>
        <dbReference type="Pfam" id="PF11846"/>
    </source>
</evidence>
<feature type="transmembrane region" description="Helical" evidence="5">
    <location>
        <begin position="344"/>
        <end position="367"/>
    </location>
</feature>
<evidence type="ECO:0000259" key="8">
    <source>
        <dbReference type="Pfam" id="PF15864"/>
    </source>
</evidence>
<sequence>MHRLLKLKTQSPGDYAYWSLGFLFLVAMHYFQLHPAGSSLTLSFNSSVWIVLSFTIGFGLYKIVSESQWVYTNLTLGLLVAVTLLLIPTFYPASIDPLNIGRLYGLLAGLLVFVVLQQMALHDRRKELLLFLLLCAVWIEALLGWSQEYIVGPGNFMGHREGYPPFGVFSQRNVMASFMATGLVLSGYLLSRFQEFSNRRFYQSVCLLTPLLTVPLILMLNSRTGWIGALVGSLLMLFYLQSKVGTRQTIAWMLMIVLGIFTGFLLLNYGDGAGLSAALSRVQSDPIRERMYYQALLLVLENPLIGVGLGNFEVEFNSFAAALNAAGISAPNGEPNLNHPHNELLFWGVEGGIAPLLGMLLAAFLVLRCVFRLDNATRFAMLGLLFPIVFHTQTEYPFYHSVVHWVVFILIIYLIDSLANEKKTRQLKSTLLVGTAAIVIPLFTTLFMVTTLQAGAILTQYERDPSTSVETLLDIRNPIVWRDRIQLKIRTDLMYQGLARNDFSQVQPYIDLVSGIVESKPRWQYFQNLIMAHDFIGQSELADARAIEARYRFPDQNFYRLQDGNFTLISVDVDMDLEQE</sequence>
<feature type="domain" description="O-antigen ligase-related" evidence="6">
    <location>
        <begin position="213"/>
        <end position="355"/>
    </location>
</feature>
<feature type="transmembrane region" description="Helical" evidence="5">
    <location>
        <begin position="71"/>
        <end position="91"/>
    </location>
</feature>
<keyword evidence="9" id="KW-0436">Ligase</keyword>
<comment type="caution">
    <text evidence="9">The sequence shown here is derived from an EMBL/GenBank/DDBJ whole genome shotgun (WGS) entry which is preliminary data.</text>
</comment>
<evidence type="ECO:0000256" key="5">
    <source>
        <dbReference type="SAM" id="Phobius"/>
    </source>
</evidence>
<dbReference type="InterPro" id="IPR031726">
    <property type="entry name" value="PglL_A"/>
</dbReference>
<dbReference type="EMBL" id="NVUL01000110">
    <property type="protein sequence ID" value="PCI73983.1"/>
    <property type="molecule type" value="Genomic_DNA"/>
</dbReference>
<dbReference type="Pfam" id="PF04932">
    <property type="entry name" value="Wzy_C"/>
    <property type="match status" value="1"/>
</dbReference>
<feature type="transmembrane region" description="Helical" evidence="5">
    <location>
        <begin position="379"/>
        <end position="396"/>
    </location>
</feature>
<dbReference type="PANTHER" id="PTHR37422:SF21">
    <property type="entry name" value="EXOQ-LIKE PROTEIN"/>
    <property type="match status" value="1"/>
</dbReference>
<feature type="transmembrane region" description="Helical" evidence="5">
    <location>
        <begin position="44"/>
        <end position="64"/>
    </location>
</feature>
<accession>A0A2A4WUI5</accession>
<dbReference type="InterPro" id="IPR021797">
    <property type="entry name" value="Wzy_C_2"/>
</dbReference>
<feature type="transmembrane region" description="Helical" evidence="5">
    <location>
        <begin position="252"/>
        <end position="270"/>
    </location>
</feature>
<dbReference type="Proteomes" id="UP000218767">
    <property type="component" value="Unassembled WGS sequence"/>
</dbReference>
<evidence type="ECO:0000256" key="2">
    <source>
        <dbReference type="ARBA" id="ARBA00022692"/>
    </source>
</evidence>
<evidence type="ECO:0000256" key="4">
    <source>
        <dbReference type="ARBA" id="ARBA00023136"/>
    </source>
</evidence>
<feature type="transmembrane region" description="Helical" evidence="5">
    <location>
        <begin position="128"/>
        <end position="146"/>
    </location>
</feature>
<feature type="transmembrane region" description="Helical" evidence="5">
    <location>
        <begin position="402"/>
        <end position="419"/>
    </location>
</feature>
<proteinExistence type="predicted"/>
<feature type="transmembrane region" description="Helical" evidence="5">
    <location>
        <begin position="103"/>
        <end position="121"/>
    </location>
</feature>
<dbReference type="GO" id="GO:0016874">
    <property type="term" value="F:ligase activity"/>
    <property type="evidence" value="ECO:0007669"/>
    <property type="project" value="UniProtKB-KW"/>
</dbReference>
<feature type="transmembrane region" description="Helical" evidence="5">
    <location>
        <begin position="431"/>
        <end position="458"/>
    </location>
</feature>
<evidence type="ECO:0000313" key="10">
    <source>
        <dbReference type="Proteomes" id="UP000218767"/>
    </source>
</evidence>
<reference evidence="10" key="1">
    <citation type="submission" date="2017-08" db="EMBL/GenBank/DDBJ databases">
        <title>A dynamic microbial community with high functional redundancy inhabits the cold, oxic subseafloor aquifer.</title>
        <authorList>
            <person name="Tully B.J."/>
            <person name="Wheat C.G."/>
            <person name="Glazer B.T."/>
            <person name="Huber J.A."/>
        </authorList>
    </citation>
    <scope>NUCLEOTIDE SEQUENCE [LARGE SCALE GENOMIC DNA]</scope>
</reference>
<dbReference type="Pfam" id="PF15864">
    <property type="entry name" value="PglL_A"/>
    <property type="match status" value="1"/>
</dbReference>
<gene>
    <name evidence="9" type="ORF">COB20_15655</name>
</gene>
<feature type="transmembrane region" description="Helical" evidence="5">
    <location>
        <begin position="224"/>
        <end position="240"/>
    </location>
</feature>
<evidence type="ECO:0000313" key="9">
    <source>
        <dbReference type="EMBL" id="PCI73983.1"/>
    </source>
</evidence>
<dbReference type="AlphaFoldDB" id="A0A2A4WUI5"/>
<feature type="domain" description="Virulence factor membrane-bound polymerase C-terminal" evidence="7">
    <location>
        <begin position="380"/>
        <end position="558"/>
    </location>
</feature>
<feature type="transmembrane region" description="Helical" evidence="5">
    <location>
        <begin position="201"/>
        <end position="218"/>
    </location>
</feature>
<dbReference type="Pfam" id="PF11846">
    <property type="entry name" value="Wzy_C_2"/>
    <property type="match status" value="1"/>
</dbReference>
<evidence type="ECO:0000256" key="3">
    <source>
        <dbReference type="ARBA" id="ARBA00022989"/>
    </source>
</evidence>
<evidence type="ECO:0000259" key="6">
    <source>
        <dbReference type="Pfam" id="PF04932"/>
    </source>
</evidence>
<dbReference type="InterPro" id="IPR051533">
    <property type="entry name" value="WaaL-like"/>
</dbReference>
<evidence type="ECO:0000256" key="1">
    <source>
        <dbReference type="ARBA" id="ARBA00004141"/>
    </source>
</evidence>
<dbReference type="PANTHER" id="PTHR37422">
    <property type="entry name" value="TEICHURONIC ACID BIOSYNTHESIS PROTEIN TUAE"/>
    <property type="match status" value="1"/>
</dbReference>
<keyword evidence="3 5" id="KW-1133">Transmembrane helix</keyword>
<organism evidence="9 10">
    <name type="scientific">SAR86 cluster bacterium</name>
    <dbReference type="NCBI Taxonomy" id="2030880"/>
    <lineage>
        <taxon>Bacteria</taxon>
        <taxon>Pseudomonadati</taxon>
        <taxon>Pseudomonadota</taxon>
        <taxon>Gammaproteobacteria</taxon>
        <taxon>SAR86 cluster</taxon>
    </lineage>
</organism>
<comment type="subcellular location">
    <subcellularLocation>
        <location evidence="1">Membrane</location>
        <topology evidence="1">Multi-pass membrane protein</topology>
    </subcellularLocation>
</comment>
<name>A0A2A4WUI5_9GAMM</name>
<feature type="transmembrane region" description="Helical" evidence="5">
    <location>
        <begin position="166"/>
        <end position="189"/>
    </location>
</feature>
<feature type="domain" description="Protein glycosylation ligase" evidence="8">
    <location>
        <begin position="165"/>
        <end position="190"/>
    </location>
</feature>